<gene>
    <name evidence="2" type="ORF">SAMN02982917_0381</name>
</gene>
<evidence type="ECO:0000313" key="3">
    <source>
        <dbReference type="Proteomes" id="UP000192936"/>
    </source>
</evidence>
<proteinExistence type="predicted"/>
<sequence>MTSRPITEDDLNAFVDQRLDPARLAEVAAYLEAHPDVAERVNGYAAQRGELRALLLPISDEPVPAALNVRHIAEGHGRRSRLPWWAAAAAAVLLIGLGGAGGWTMRGWSGPPLQGIASLGQEAADNYAVYGPDHVRPVELRAGAGTELADWISTRLGRQIAAPDLEASGYRFMGGRVVATPHGPAALFMYDNDRGTRLVMLSRPMAVDHDVPMQPLSQAAASGFSWAAKGMGYSLVGPADAQSLLHPIADEVRRQIGNDA</sequence>
<organism evidence="2 3">
    <name type="scientific">Azospirillum oryzae</name>
    <dbReference type="NCBI Taxonomy" id="286727"/>
    <lineage>
        <taxon>Bacteria</taxon>
        <taxon>Pseudomonadati</taxon>
        <taxon>Pseudomonadota</taxon>
        <taxon>Alphaproteobacteria</taxon>
        <taxon>Rhodospirillales</taxon>
        <taxon>Azospirillaceae</taxon>
        <taxon>Azospirillum</taxon>
    </lineage>
</organism>
<keyword evidence="1 2" id="KW-0812">Transmembrane</keyword>
<reference evidence="2 3" key="1">
    <citation type="submission" date="2017-04" db="EMBL/GenBank/DDBJ databases">
        <authorList>
            <person name="Afonso C.L."/>
            <person name="Miller P.J."/>
            <person name="Scott M.A."/>
            <person name="Spackman E."/>
            <person name="Goraichik I."/>
            <person name="Dimitrov K.M."/>
            <person name="Suarez D.L."/>
            <person name="Swayne D.E."/>
        </authorList>
    </citation>
    <scope>NUCLEOTIDE SEQUENCE [LARGE SCALE GENOMIC DNA]</scope>
    <source>
        <strain evidence="2 3">A2P</strain>
    </source>
</reference>
<keyword evidence="1" id="KW-0472">Membrane</keyword>
<evidence type="ECO:0000256" key="1">
    <source>
        <dbReference type="SAM" id="Phobius"/>
    </source>
</evidence>
<keyword evidence="1" id="KW-1133">Transmembrane helix</keyword>
<feature type="transmembrane region" description="Helical" evidence="1">
    <location>
        <begin position="82"/>
        <end position="103"/>
    </location>
</feature>
<accession>A0A1X7HSS3</accession>
<dbReference type="OrthoDB" id="7187254at2"/>
<protein>
    <submittedName>
        <fullName evidence="2">Transmembrane transcriptional regulator (Anti-sigma factor RsiW)</fullName>
    </submittedName>
</protein>
<dbReference type="STRING" id="286727.SAMN02982917_0381"/>
<dbReference type="RefSeq" id="WP_085092165.1">
    <property type="nucleotide sequence ID" value="NZ_FXAK01000010.1"/>
</dbReference>
<dbReference type="EMBL" id="FXAK01000010">
    <property type="protein sequence ID" value="SMF91818.1"/>
    <property type="molecule type" value="Genomic_DNA"/>
</dbReference>
<dbReference type="AlphaFoldDB" id="A0A1X7HSS3"/>
<dbReference type="Proteomes" id="UP000192936">
    <property type="component" value="Unassembled WGS sequence"/>
</dbReference>
<name>A0A1X7HSS3_9PROT</name>
<evidence type="ECO:0000313" key="2">
    <source>
        <dbReference type="EMBL" id="SMF91818.1"/>
    </source>
</evidence>